<evidence type="ECO:0000256" key="5">
    <source>
        <dbReference type="ARBA" id="ARBA00022617"/>
    </source>
</evidence>
<dbReference type="Bgee" id="108716653">
    <property type="expression patterns" value="Expressed in internal ear and 3 other cell types or tissues"/>
</dbReference>
<sequence length="552" mass="62703">MLLKIYEDLGQSSLLKFLLSFLFALTAVHILKWIHEWVIPRWSGSSQPPGPFPWPLIGNALQIGNHPHLAFIDLAKCFGNVFQIKLGSQKVVVLNGDLVIRHALLHKGADFAGRPNFTSYKFVSGGRSLAFGHYNDRWKAHRKLAQSTVRAFSTGNPQTKRCLAENVLNEARDLIALFSELGKGGKYFYPHRHTVVAVANVMSAVCFGKRYQHGDLEFQSLLSRNDMFSRSVGAGSLVDVMPWLQCFPNPVRSVFKSFKQVNYEFYDFVYTKFLLHRSTVTKTVTRDMMDAFIHILIAKDQEGKSKADDADRGEDKGKNGQHPFHLLKAEHVPSTVTDIFGASQDTLSTALQWVIFYLIRYPEIQTKLQDELDRVIGKDRLPCIEDQPSLPYVMAFLYELMRFSSFVPITIPHATTKNTNIMGYQIPKDTVVFVNQWSVNHDPQKWSKPGEFNPSRFLDDNGVLNKDLVSNIMIFSIGKRRCIGEELSKIQLFMFTSILLHQCIFTANPADDLNQKGDYGLSIKPKPFRINMTLRNCSMDLLNNSVRRGTAD</sequence>
<keyword evidence="12" id="KW-0472">Membrane</keyword>
<dbReference type="GO" id="GO:0004508">
    <property type="term" value="F:steroid 17-alpha-monooxygenase activity"/>
    <property type="evidence" value="ECO:0000318"/>
    <property type="project" value="GO_Central"/>
</dbReference>
<dbReference type="GO" id="GO:0020037">
    <property type="term" value="F:heme binding"/>
    <property type="evidence" value="ECO:0007669"/>
    <property type="project" value="InterPro"/>
</dbReference>
<keyword evidence="5 13" id="KW-0349">Heme</keyword>
<name>A0A1L8G7Y8_XENLA</name>
<feature type="binding site" description="axial binding residue" evidence="13">
    <location>
        <position position="482"/>
    </location>
    <ligand>
        <name>heme</name>
        <dbReference type="ChEBI" id="CHEBI:30413"/>
    </ligand>
    <ligandPart>
        <name>Fe</name>
        <dbReference type="ChEBI" id="CHEBI:18248"/>
    </ligandPart>
</feature>
<organism evidence="15 16">
    <name type="scientific">Xenopus laevis</name>
    <name type="common">African clawed frog</name>
    <dbReference type="NCBI Taxonomy" id="8355"/>
    <lineage>
        <taxon>Eukaryota</taxon>
        <taxon>Metazoa</taxon>
        <taxon>Chordata</taxon>
        <taxon>Craniata</taxon>
        <taxon>Vertebrata</taxon>
        <taxon>Euteleostomi</taxon>
        <taxon>Amphibia</taxon>
        <taxon>Batrachia</taxon>
        <taxon>Anura</taxon>
        <taxon>Pipoidea</taxon>
        <taxon>Pipidae</taxon>
        <taxon>Xenopodinae</taxon>
        <taxon>Xenopus</taxon>
        <taxon>Xenopus</taxon>
    </lineage>
</organism>
<evidence type="ECO:0000256" key="1">
    <source>
        <dbReference type="ARBA" id="ARBA00001971"/>
    </source>
</evidence>
<evidence type="ECO:0000256" key="10">
    <source>
        <dbReference type="ARBA" id="ARBA00023004"/>
    </source>
</evidence>
<evidence type="ECO:0000256" key="14">
    <source>
        <dbReference type="RuleBase" id="RU000461"/>
    </source>
</evidence>
<accession>A0A1L8G7Y8</accession>
<evidence type="ECO:0000313" key="17">
    <source>
        <dbReference type="Xenbase" id="XB-GENE-17333704"/>
    </source>
</evidence>
<dbReference type="GeneID" id="108716653"/>
<dbReference type="PANTHER" id="PTHR24289:SF16">
    <property type="entry name" value="CYTOCHROME P450 1B1"/>
    <property type="match status" value="1"/>
</dbReference>
<evidence type="ECO:0000256" key="3">
    <source>
        <dbReference type="ARBA" id="ARBA00004406"/>
    </source>
</evidence>
<dbReference type="GO" id="GO:0005789">
    <property type="term" value="C:endoplasmic reticulum membrane"/>
    <property type="evidence" value="ECO:0007669"/>
    <property type="project" value="UniProtKB-SubCell"/>
</dbReference>
<dbReference type="PRINTS" id="PR00463">
    <property type="entry name" value="EP450I"/>
</dbReference>
<comment type="similarity">
    <text evidence="4 14">Belongs to the cytochrome P450 family.</text>
</comment>
<dbReference type="STRING" id="8355.A0A1L8G7Y8"/>
<dbReference type="GO" id="GO:0042448">
    <property type="term" value="P:progesterone metabolic process"/>
    <property type="evidence" value="ECO:0000318"/>
    <property type="project" value="GO_Central"/>
</dbReference>
<evidence type="ECO:0000256" key="4">
    <source>
        <dbReference type="ARBA" id="ARBA00010617"/>
    </source>
</evidence>
<dbReference type="OMA" id="QIRLGNC"/>
<dbReference type="GO" id="GO:0005506">
    <property type="term" value="F:iron ion binding"/>
    <property type="evidence" value="ECO:0007669"/>
    <property type="project" value="InterPro"/>
</dbReference>
<evidence type="ECO:0000256" key="2">
    <source>
        <dbReference type="ARBA" id="ARBA00004174"/>
    </source>
</evidence>
<evidence type="ECO:0000256" key="13">
    <source>
        <dbReference type="PIRSR" id="PIRSR602401-1"/>
    </source>
</evidence>
<keyword evidence="10 13" id="KW-0408">Iron</keyword>
<comment type="subcellular location">
    <subcellularLocation>
        <location evidence="3">Endoplasmic reticulum membrane</location>
        <topology evidence="3">Peripheral membrane protein</topology>
    </subcellularLocation>
    <subcellularLocation>
        <location evidence="2">Microsome membrane</location>
        <topology evidence="2">Peripheral membrane protein</topology>
    </subcellularLocation>
</comment>
<dbReference type="Proteomes" id="UP000186698">
    <property type="component" value="Chromosome 5L"/>
</dbReference>
<dbReference type="InterPro" id="IPR001128">
    <property type="entry name" value="Cyt_P450"/>
</dbReference>
<keyword evidence="15" id="KW-1185">Reference proteome</keyword>
<proteinExistence type="inferred from homology"/>
<evidence type="ECO:0000256" key="7">
    <source>
        <dbReference type="ARBA" id="ARBA00022824"/>
    </source>
</evidence>
<dbReference type="Pfam" id="PF00067">
    <property type="entry name" value="p450"/>
    <property type="match status" value="1"/>
</dbReference>
<dbReference type="FunFam" id="1.10.630.10:FF:000238">
    <property type="entry name" value="Cytochrome P450 2A6"/>
    <property type="match status" value="1"/>
</dbReference>
<dbReference type="InterPro" id="IPR036396">
    <property type="entry name" value="Cyt_P450_sf"/>
</dbReference>
<keyword evidence="9 14" id="KW-0560">Oxidoreductase</keyword>
<evidence type="ECO:0000256" key="9">
    <source>
        <dbReference type="ARBA" id="ARBA00023002"/>
    </source>
</evidence>
<comment type="cofactor">
    <cofactor evidence="1 13">
        <name>heme</name>
        <dbReference type="ChEBI" id="CHEBI:30413"/>
    </cofactor>
</comment>
<gene>
    <name evidence="16 17" type="primary">cyp1b1.L</name>
</gene>
<dbReference type="Xenbase" id="XB-GENE-17333704">
    <property type="gene designation" value="cyp1b1.L"/>
</dbReference>
<keyword evidence="11 14" id="KW-0503">Monooxygenase</keyword>
<dbReference type="OrthoDB" id="1055148at2759"/>
<dbReference type="CDD" id="cd20675">
    <property type="entry name" value="CYP1B1-like"/>
    <property type="match status" value="1"/>
</dbReference>
<evidence type="ECO:0000256" key="6">
    <source>
        <dbReference type="ARBA" id="ARBA00022723"/>
    </source>
</evidence>
<keyword evidence="6 13" id="KW-0479">Metal-binding</keyword>
<dbReference type="RefSeq" id="XP_018118433.1">
    <property type="nucleotide sequence ID" value="XM_018262944.2"/>
</dbReference>
<dbReference type="GO" id="GO:0042446">
    <property type="term" value="P:hormone biosynthetic process"/>
    <property type="evidence" value="ECO:0000318"/>
    <property type="project" value="GO_Central"/>
</dbReference>
<evidence type="ECO:0000313" key="16">
    <source>
        <dbReference type="RefSeq" id="XP_018118433.1"/>
    </source>
</evidence>
<dbReference type="KEGG" id="xla:108716653"/>
<evidence type="ECO:0000256" key="8">
    <source>
        <dbReference type="ARBA" id="ARBA00022848"/>
    </source>
</evidence>
<evidence type="ECO:0000313" key="15">
    <source>
        <dbReference type="Proteomes" id="UP000186698"/>
    </source>
</evidence>
<dbReference type="PANTHER" id="PTHR24289">
    <property type="entry name" value="STEROID 17-ALPHA-HYDROXYLASE/17,20 LYASE"/>
    <property type="match status" value="1"/>
</dbReference>
<keyword evidence="7" id="KW-0256">Endoplasmic reticulum</keyword>
<reference evidence="16" key="1">
    <citation type="submission" date="2025-08" db="UniProtKB">
        <authorList>
            <consortium name="RefSeq"/>
        </authorList>
    </citation>
    <scope>IDENTIFICATION</scope>
    <source>
        <strain evidence="16">J_2021</strain>
        <tissue evidence="16">Erythrocytes</tissue>
    </source>
</reference>
<dbReference type="PaxDb" id="8355-A0A1L8G7Y8"/>
<evidence type="ECO:0000256" key="11">
    <source>
        <dbReference type="ARBA" id="ARBA00023033"/>
    </source>
</evidence>
<protein>
    <submittedName>
        <fullName evidence="16">Cytochrome P450 1B1</fullName>
    </submittedName>
</protein>
<dbReference type="InterPro" id="IPR017972">
    <property type="entry name" value="Cyt_P450_CS"/>
</dbReference>
<dbReference type="SUPFAM" id="SSF48264">
    <property type="entry name" value="Cytochrome P450"/>
    <property type="match status" value="1"/>
</dbReference>
<evidence type="ECO:0000256" key="12">
    <source>
        <dbReference type="ARBA" id="ARBA00023136"/>
    </source>
</evidence>
<dbReference type="PROSITE" id="PS00086">
    <property type="entry name" value="CYTOCHROME_P450"/>
    <property type="match status" value="1"/>
</dbReference>
<dbReference type="InterPro" id="IPR002401">
    <property type="entry name" value="Cyt_P450_E_grp-I"/>
</dbReference>
<dbReference type="Gene3D" id="1.10.630.10">
    <property type="entry name" value="Cytochrome P450"/>
    <property type="match status" value="1"/>
</dbReference>
<dbReference type="CTD" id="108716653"/>
<dbReference type="AGR" id="Xenbase:XB-GENE-17333704"/>
<keyword evidence="8" id="KW-0492">Microsome</keyword>
<dbReference type="AlphaFoldDB" id="A0A1L8G7Y8"/>
<dbReference type="PRINTS" id="PR00385">
    <property type="entry name" value="P450"/>
</dbReference>